<evidence type="ECO:0000313" key="2">
    <source>
        <dbReference type="Proteomes" id="UP001305779"/>
    </source>
</evidence>
<dbReference type="InterPro" id="IPR029058">
    <property type="entry name" value="AB_hydrolase_fold"/>
</dbReference>
<dbReference type="SUPFAM" id="SSF53474">
    <property type="entry name" value="alpha/beta-Hydrolases"/>
    <property type="match status" value="1"/>
</dbReference>
<dbReference type="Proteomes" id="UP001305779">
    <property type="component" value="Unassembled WGS sequence"/>
</dbReference>
<gene>
    <name evidence="1" type="ORF">PRZ48_010512</name>
</gene>
<comment type="caution">
    <text evidence="1">The sequence shown here is derived from an EMBL/GenBank/DDBJ whole genome shotgun (WGS) entry which is preliminary data.</text>
</comment>
<evidence type="ECO:0008006" key="3">
    <source>
        <dbReference type="Google" id="ProtNLM"/>
    </source>
</evidence>
<dbReference type="EMBL" id="JAXOVC010000008">
    <property type="protein sequence ID" value="KAK4497857.1"/>
    <property type="molecule type" value="Genomic_DNA"/>
</dbReference>
<organism evidence="1 2">
    <name type="scientific">Zasmidium cellare</name>
    <name type="common">Wine cellar mold</name>
    <name type="synonym">Racodium cellare</name>
    <dbReference type="NCBI Taxonomy" id="395010"/>
    <lineage>
        <taxon>Eukaryota</taxon>
        <taxon>Fungi</taxon>
        <taxon>Dikarya</taxon>
        <taxon>Ascomycota</taxon>
        <taxon>Pezizomycotina</taxon>
        <taxon>Dothideomycetes</taxon>
        <taxon>Dothideomycetidae</taxon>
        <taxon>Mycosphaerellales</taxon>
        <taxon>Mycosphaerellaceae</taxon>
        <taxon>Zasmidium</taxon>
    </lineage>
</organism>
<keyword evidence="2" id="KW-1185">Reference proteome</keyword>
<name>A0ABR0E8U6_ZASCE</name>
<reference evidence="1 2" key="1">
    <citation type="journal article" date="2023" name="G3 (Bethesda)">
        <title>A chromosome-level genome assembly of Zasmidium syzygii isolated from banana leaves.</title>
        <authorList>
            <person name="van Westerhoven A.C."/>
            <person name="Mehrabi R."/>
            <person name="Talebi R."/>
            <person name="Steentjes M.B.F."/>
            <person name="Corcolon B."/>
            <person name="Chong P.A."/>
            <person name="Kema G.H.J."/>
            <person name="Seidl M.F."/>
        </authorList>
    </citation>
    <scope>NUCLEOTIDE SEQUENCE [LARGE SCALE GENOMIC DNA]</scope>
    <source>
        <strain evidence="1 2">P124</strain>
    </source>
</reference>
<protein>
    <recommendedName>
        <fullName evidence="3">AB hydrolase-1 domain-containing protein</fullName>
    </recommendedName>
</protein>
<dbReference type="Gene3D" id="3.40.50.1820">
    <property type="entry name" value="alpha/beta hydrolase"/>
    <property type="match status" value="1"/>
</dbReference>
<proteinExistence type="predicted"/>
<evidence type="ECO:0000313" key="1">
    <source>
        <dbReference type="EMBL" id="KAK4497857.1"/>
    </source>
</evidence>
<sequence length="318" mass="35392">MASPISPPDVFTSPRHPSRRILYRRLGSPDAKHTLLFCYGAGSHSALITLFTPFLDQHPDLEILCVDRWALPVSTAASPSSPVSRSGISIFEELTDITIELLQSLNISELSIAAHSAGVYQMLHLAQKCQEIPTFSVTHLFPLCTAIPASFCDSKFLARMCVMPELLFKTLTRVDSSFGETWLGLWMAGTNPKSIATAQLRKELSNYKASADETSARSERQDIDYRTIYERLEGIDHEQLVKMYRVLTTLAPTTKVVWFTSQRDAFFGPLSVSHLLQEVQAESTVQVVLVDGSTHADIHESRDVWRRIGHSLGLAESS</sequence>
<accession>A0ABR0E8U6</accession>